<feature type="compositionally biased region" description="Basic and acidic residues" evidence="2">
    <location>
        <begin position="175"/>
        <end position="185"/>
    </location>
</feature>
<comment type="caution">
    <text evidence="3">The sequence shown here is derived from an EMBL/GenBank/DDBJ whole genome shotgun (WGS) entry which is preliminary data.</text>
</comment>
<reference evidence="3 4" key="1">
    <citation type="journal article" date="2022" name="Gigascience">
        <title>A chromosome-level genome assembly and annotation of the desert horned lizard, Phrynosoma platyrhinos, provides insight into chromosomal rearrangements among reptiles.</title>
        <authorList>
            <person name="Koochekian N."/>
            <person name="Ascanio A."/>
            <person name="Farleigh K."/>
            <person name="Card D.C."/>
            <person name="Schield D.R."/>
            <person name="Castoe T.A."/>
            <person name="Jezkova T."/>
        </authorList>
    </citation>
    <scope>NUCLEOTIDE SEQUENCE [LARGE SCALE GENOMIC DNA]</scope>
    <source>
        <strain evidence="3">NK-2021</strain>
    </source>
</reference>
<keyword evidence="1" id="KW-0175">Coiled coil</keyword>
<evidence type="ECO:0000256" key="1">
    <source>
        <dbReference type="SAM" id="Coils"/>
    </source>
</evidence>
<evidence type="ECO:0000313" key="4">
    <source>
        <dbReference type="Proteomes" id="UP000826234"/>
    </source>
</evidence>
<feature type="region of interest" description="Disordered" evidence="2">
    <location>
        <begin position="1"/>
        <end position="107"/>
    </location>
</feature>
<keyword evidence="4" id="KW-1185">Reference proteome</keyword>
<protein>
    <submittedName>
        <fullName evidence="3">Uncharacterized protein</fullName>
    </submittedName>
</protein>
<feature type="compositionally biased region" description="Polar residues" evidence="2">
    <location>
        <begin position="68"/>
        <end position="83"/>
    </location>
</feature>
<organism evidence="3 4">
    <name type="scientific">Phrynosoma platyrhinos</name>
    <name type="common">Desert horned lizard</name>
    <dbReference type="NCBI Taxonomy" id="52577"/>
    <lineage>
        <taxon>Eukaryota</taxon>
        <taxon>Metazoa</taxon>
        <taxon>Chordata</taxon>
        <taxon>Craniata</taxon>
        <taxon>Vertebrata</taxon>
        <taxon>Euteleostomi</taxon>
        <taxon>Lepidosauria</taxon>
        <taxon>Squamata</taxon>
        <taxon>Bifurcata</taxon>
        <taxon>Unidentata</taxon>
        <taxon>Episquamata</taxon>
        <taxon>Toxicofera</taxon>
        <taxon>Iguania</taxon>
        <taxon>Phrynosomatidae</taxon>
        <taxon>Phrynosomatinae</taxon>
        <taxon>Phrynosoma</taxon>
    </lineage>
</organism>
<dbReference type="Proteomes" id="UP000826234">
    <property type="component" value="Unassembled WGS sequence"/>
</dbReference>
<gene>
    <name evidence="3" type="ORF">JD844_024560</name>
</gene>
<dbReference type="EMBL" id="JAIPUX010003289">
    <property type="protein sequence ID" value="KAH0622345.1"/>
    <property type="molecule type" value="Genomic_DNA"/>
</dbReference>
<evidence type="ECO:0000313" key="3">
    <source>
        <dbReference type="EMBL" id="KAH0622345.1"/>
    </source>
</evidence>
<name>A0ABQ7SY14_PHRPL</name>
<feature type="coiled-coil region" evidence="1">
    <location>
        <begin position="259"/>
        <end position="290"/>
    </location>
</feature>
<feature type="compositionally biased region" description="Polar residues" evidence="2">
    <location>
        <begin position="32"/>
        <end position="46"/>
    </location>
</feature>
<feature type="compositionally biased region" description="Basic and acidic residues" evidence="2">
    <location>
        <begin position="212"/>
        <end position="226"/>
    </location>
</feature>
<sequence length="300" mass="32368">MSASVKFVGGSTVADGYSSSDSFTSDPEHIGSTVTRQRSHSGTSPDSVAPPPPPPPRPHPSHSRSSSLDMNRTFTITPGQQQAGVIAYPPAVPPRPQPSQVGGHIHRSADTEGIIVHASTSPQQIPEQPNFADFSHFEVFAASSVNEEEGEEIEKHTEVLQVEKPSDSTGPLRVAKTDGRVEDKVVSSTPANAGKGTTPLAPPPKPIRRRPKSEDELKPEAEEHTQKTGVIAAVLASQPSIPRSVGKDKKAIQASIRRNKETNTVLARLNSELQQQLKDVLEERISLEVQLEQLRPFSHL</sequence>
<feature type="compositionally biased region" description="Pro residues" evidence="2">
    <location>
        <begin position="48"/>
        <end position="58"/>
    </location>
</feature>
<accession>A0ABQ7SY14</accession>
<evidence type="ECO:0000256" key="2">
    <source>
        <dbReference type="SAM" id="MobiDB-lite"/>
    </source>
</evidence>
<proteinExistence type="predicted"/>
<feature type="region of interest" description="Disordered" evidence="2">
    <location>
        <begin position="145"/>
        <end position="228"/>
    </location>
</feature>